<sequence>MKILLIGDAGRLGAGLARELTGRGHEVLGASRSHAERSVDLSDPASIDALYSRLGQIDAVACAAGHVVYKPSTAITHDEYLSSFVGKALGQIELLRRGLATITPHGSFTFITGTLVRTAIRTGSAGAMVNGALEAFVRAAAMEIARSGSTPSARRSSSTGSTDPVTSSPASSPCRSSGSY</sequence>
<dbReference type="Pfam" id="PF13561">
    <property type="entry name" value="adh_short_C2"/>
    <property type="match status" value="1"/>
</dbReference>
<feature type="region of interest" description="Disordered" evidence="3">
    <location>
        <begin position="146"/>
        <end position="180"/>
    </location>
</feature>
<dbReference type="EMBL" id="JAASRO010000001">
    <property type="protein sequence ID" value="NIK61417.1"/>
    <property type="molecule type" value="Genomic_DNA"/>
</dbReference>
<dbReference type="RefSeq" id="WP_202891414.1">
    <property type="nucleotide sequence ID" value="NZ_JAASRO010000001.1"/>
</dbReference>
<organism evidence="4 5">
    <name type="scientific">Kribbella shirazensis</name>
    <dbReference type="NCBI Taxonomy" id="1105143"/>
    <lineage>
        <taxon>Bacteria</taxon>
        <taxon>Bacillati</taxon>
        <taxon>Actinomycetota</taxon>
        <taxon>Actinomycetes</taxon>
        <taxon>Propionibacteriales</taxon>
        <taxon>Kribbellaceae</taxon>
        <taxon>Kribbella</taxon>
    </lineage>
</organism>
<dbReference type="GO" id="GO:0016491">
    <property type="term" value="F:oxidoreductase activity"/>
    <property type="evidence" value="ECO:0007669"/>
    <property type="project" value="UniProtKB-KW"/>
</dbReference>
<protein>
    <submittedName>
        <fullName evidence="4">NAD(P)-dependent dehydrogenase (Short-subunit alcohol dehydrogenase family)</fullName>
    </submittedName>
</protein>
<evidence type="ECO:0000256" key="3">
    <source>
        <dbReference type="SAM" id="MobiDB-lite"/>
    </source>
</evidence>
<accession>A0A7X5VJA4</accession>
<dbReference type="InterPro" id="IPR002347">
    <property type="entry name" value="SDR_fam"/>
</dbReference>
<dbReference type="InterPro" id="IPR036291">
    <property type="entry name" value="NAD(P)-bd_dom_sf"/>
</dbReference>
<gene>
    <name evidence="4" type="ORF">BJY22_007134</name>
</gene>
<dbReference type="AlphaFoldDB" id="A0A7X5VJA4"/>
<comment type="similarity">
    <text evidence="1">Belongs to the short-chain dehydrogenases/reductases (SDR) family.</text>
</comment>
<reference evidence="4 5" key="1">
    <citation type="submission" date="2020-03" db="EMBL/GenBank/DDBJ databases">
        <title>Sequencing the genomes of 1000 actinobacteria strains.</title>
        <authorList>
            <person name="Klenk H.-P."/>
        </authorList>
    </citation>
    <scope>NUCLEOTIDE SEQUENCE [LARGE SCALE GENOMIC DNA]</scope>
    <source>
        <strain evidence="4 5">DSM 45490</strain>
    </source>
</reference>
<keyword evidence="5" id="KW-1185">Reference proteome</keyword>
<dbReference type="Proteomes" id="UP000555407">
    <property type="component" value="Unassembled WGS sequence"/>
</dbReference>
<dbReference type="PANTHER" id="PTHR43477">
    <property type="entry name" value="DIHYDROANTICAPSIN 7-DEHYDROGENASE"/>
    <property type="match status" value="1"/>
</dbReference>
<comment type="caution">
    <text evidence="4">The sequence shown here is derived from an EMBL/GenBank/DDBJ whole genome shotgun (WGS) entry which is preliminary data.</text>
</comment>
<evidence type="ECO:0000313" key="4">
    <source>
        <dbReference type="EMBL" id="NIK61417.1"/>
    </source>
</evidence>
<evidence type="ECO:0000256" key="1">
    <source>
        <dbReference type="ARBA" id="ARBA00006484"/>
    </source>
</evidence>
<proteinExistence type="inferred from homology"/>
<dbReference type="InterPro" id="IPR051122">
    <property type="entry name" value="SDR_DHRS6-like"/>
</dbReference>
<evidence type="ECO:0000256" key="2">
    <source>
        <dbReference type="ARBA" id="ARBA00023002"/>
    </source>
</evidence>
<name>A0A7X5VJA4_9ACTN</name>
<dbReference type="SUPFAM" id="SSF51735">
    <property type="entry name" value="NAD(P)-binding Rossmann-fold domains"/>
    <property type="match status" value="1"/>
</dbReference>
<keyword evidence="2" id="KW-0560">Oxidoreductase</keyword>
<dbReference type="Gene3D" id="3.40.50.720">
    <property type="entry name" value="NAD(P)-binding Rossmann-like Domain"/>
    <property type="match status" value="1"/>
</dbReference>
<evidence type="ECO:0000313" key="5">
    <source>
        <dbReference type="Proteomes" id="UP000555407"/>
    </source>
</evidence>
<dbReference type="PANTHER" id="PTHR43477:SF1">
    <property type="entry name" value="DIHYDROANTICAPSIN 7-DEHYDROGENASE"/>
    <property type="match status" value="1"/>
</dbReference>